<evidence type="ECO:0000256" key="3">
    <source>
        <dbReference type="ARBA" id="ARBA00009677"/>
    </source>
</evidence>
<keyword evidence="8" id="KW-0175">Coiled coil</keyword>
<dbReference type="EMBL" id="BAABGA010000017">
    <property type="protein sequence ID" value="GAA4448791.1"/>
    <property type="molecule type" value="Genomic_DNA"/>
</dbReference>
<dbReference type="RefSeq" id="WP_339941251.1">
    <property type="nucleotide sequence ID" value="NZ_BAABGA010000017.1"/>
</dbReference>
<dbReference type="Pfam" id="PF22638">
    <property type="entry name" value="FlgK_D1"/>
    <property type="match status" value="1"/>
</dbReference>
<evidence type="ECO:0000259" key="11">
    <source>
        <dbReference type="Pfam" id="PF22638"/>
    </source>
</evidence>
<evidence type="ECO:0000313" key="12">
    <source>
        <dbReference type="EMBL" id="GAA4448791.1"/>
    </source>
</evidence>
<dbReference type="Proteomes" id="UP001500840">
    <property type="component" value="Unassembled WGS sequence"/>
</dbReference>
<feature type="coiled-coil region" evidence="8">
    <location>
        <begin position="165"/>
        <end position="192"/>
    </location>
</feature>
<evidence type="ECO:0000259" key="9">
    <source>
        <dbReference type="Pfam" id="PF00460"/>
    </source>
</evidence>
<feature type="domain" description="Flagellar basal body rod protein N-terminal" evidence="9">
    <location>
        <begin position="11"/>
        <end position="36"/>
    </location>
</feature>
<accession>A0ABP8MDJ4</accession>
<feature type="domain" description="Flagellar hook-associated protein FlgK helical" evidence="11">
    <location>
        <begin position="95"/>
        <end position="317"/>
    </location>
</feature>
<organism evidence="12 13">
    <name type="scientific">Novipirellula rosea</name>
    <dbReference type="NCBI Taxonomy" id="1031540"/>
    <lineage>
        <taxon>Bacteria</taxon>
        <taxon>Pseudomonadati</taxon>
        <taxon>Planctomycetota</taxon>
        <taxon>Planctomycetia</taxon>
        <taxon>Pirellulales</taxon>
        <taxon>Pirellulaceae</taxon>
        <taxon>Novipirellula</taxon>
    </lineage>
</organism>
<dbReference type="InterPro" id="IPR019776">
    <property type="entry name" value="Flagellar_basal_body_rod_CS"/>
</dbReference>
<dbReference type="InterPro" id="IPR002371">
    <property type="entry name" value="FlgK"/>
</dbReference>
<dbReference type="PANTHER" id="PTHR30033">
    <property type="entry name" value="FLAGELLAR HOOK-ASSOCIATED PROTEIN 1"/>
    <property type="match status" value="1"/>
</dbReference>
<evidence type="ECO:0000256" key="8">
    <source>
        <dbReference type="SAM" id="Coils"/>
    </source>
</evidence>
<comment type="subcellular location">
    <subcellularLocation>
        <location evidence="1 7">Bacterial flagellum</location>
    </subcellularLocation>
    <subcellularLocation>
        <location evidence="2 7">Secreted</location>
    </subcellularLocation>
</comment>
<evidence type="ECO:0000256" key="4">
    <source>
        <dbReference type="ARBA" id="ARBA00016244"/>
    </source>
</evidence>
<dbReference type="PROSITE" id="PS00588">
    <property type="entry name" value="FLAGELLA_BB_ROD"/>
    <property type="match status" value="1"/>
</dbReference>
<feature type="domain" description="Flagellar basal-body/hook protein C-terminal" evidence="10">
    <location>
        <begin position="519"/>
        <end position="562"/>
    </location>
</feature>
<dbReference type="Pfam" id="PF06429">
    <property type="entry name" value="Flg_bbr_C"/>
    <property type="match status" value="1"/>
</dbReference>
<keyword evidence="12" id="KW-0282">Flagellum</keyword>
<keyword evidence="5 7" id="KW-0964">Secreted</keyword>
<comment type="caution">
    <text evidence="12">The sequence shown here is derived from an EMBL/GenBank/DDBJ whole genome shotgun (WGS) entry which is preliminary data.</text>
</comment>
<dbReference type="InterPro" id="IPR010930">
    <property type="entry name" value="Flg_bb/hook_C_dom"/>
</dbReference>
<keyword evidence="6 7" id="KW-0975">Bacterial flagellum</keyword>
<evidence type="ECO:0000259" key="10">
    <source>
        <dbReference type="Pfam" id="PF06429"/>
    </source>
</evidence>
<keyword evidence="13" id="KW-1185">Reference proteome</keyword>
<dbReference type="NCBIfam" id="TIGR02492">
    <property type="entry name" value="flgK_ends"/>
    <property type="match status" value="1"/>
</dbReference>
<dbReference type="Pfam" id="PF00460">
    <property type="entry name" value="Flg_bb_rod"/>
    <property type="match status" value="1"/>
</dbReference>
<evidence type="ECO:0000256" key="7">
    <source>
        <dbReference type="RuleBase" id="RU362065"/>
    </source>
</evidence>
<dbReference type="PANTHER" id="PTHR30033:SF2">
    <property type="entry name" value="FLAGELLAR HOOK PROTEIN"/>
    <property type="match status" value="1"/>
</dbReference>
<comment type="similarity">
    <text evidence="3 7">Belongs to the flagella basal body rod proteins family.</text>
</comment>
<feature type="coiled-coil region" evidence="8">
    <location>
        <begin position="80"/>
        <end position="107"/>
    </location>
</feature>
<dbReference type="InterPro" id="IPR053927">
    <property type="entry name" value="FlgK_helical"/>
</dbReference>
<evidence type="ECO:0000256" key="6">
    <source>
        <dbReference type="ARBA" id="ARBA00023143"/>
    </source>
</evidence>
<name>A0ABP8MDJ4_9BACT</name>
<keyword evidence="12" id="KW-0966">Cell projection</keyword>
<evidence type="ECO:0000256" key="5">
    <source>
        <dbReference type="ARBA" id="ARBA00022525"/>
    </source>
</evidence>
<dbReference type="SUPFAM" id="SSF64518">
    <property type="entry name" value="Phase 1 flagellin"/>
    <property type="match status" value="1"/>
</dbReference>
<sequence length="562" mass="60246">MGLLGTIQQSKGALDAAQIGLQVVGNNVANANTPGYIRQELQQASAVAVREGNLIKGHGVRPTGIVQVVDKALFERMLDAKTALSGAESLEKAYAQLEELSTDLDNTGLSQQFSLFNNAVHELSTQPGDASLREFVILQGETLTNNIRNARSKASDRQQAWDGELKDVASDINRLTQRIAKLNLEIATIEGGGLIDSDATGLRDQRYNYLEELATYVDLNIQEQESGAVSVFVGGDYLVNDGISRDVYSHYSEKLEAQEIRIIETDSPLDATGGQLGATMEARDGVFGEYIAGIDRMASALIRTVNEVHSQGQGREGFQDLLSSVKSDAFVPLDQAGLAWTPTNGTFDMNLVDASGEVISTHRIKVKNLGQVTDSTVSSIVADIDAIDGITASVTSGGQIEILSDSPTSSFTFGEDTSGFLAAAGINTFFVGRSAVDINVNDALKKDSDFLAISAGGIGEDTDVLSRMLDLVDRPVDELEGRSIRGIYESTIATMAQKISLQGSEADGLRDFYATLQGQHLAITGVNIDEESIKLIAYQRAFQASSRVISTATEMLDILMNL</sequence>
<evidence type="ECO:0000256" key="1">
    <source>
        <dbReference type="ARBA" id="ARBA00004365"/>
    </source>
</evidence>
<reference evidence="13" key="1">
    <citation type="journal article" date="2019" name="Int. J. Syst. Evol. Microbiol.">
        <title>The Global Catalogue of Microorganisms (GCM) 10K type strain sequencing project: providing services to taxonomists for standard genome sequencing and annotation.</title>
        <authorList>
            <consortium name="The Broad Institute Genomics Platform"/>
            <consortium name="The Broad Institute Genome Sequencing Center for Infectious Disease"/>
            <person name="Wu L."/>
            <person name="Ma J."/>
        </authorList>
    </citation>
    <scope>NUCLEOTIDE SEQUENCE [LARGE SCALE GENOMIC DNA]</scope>
    <source>
        <strain evidence="13">JCM 17759</strain>
    </source>
</reference>
<evidence type="ECO:0000256" key="2">
    <source>
        <dbReference type="ARBA" id="ARBA00004613"/>
    </source>
</evidence>
<keyword evidence="12" id="KW-0969">Cilium</keyword>
<gene>
    <name evidence="7 12" type="primary">flgK</name>
    <name evidence="12" type="ORF">GCM10023156_12430</name>
</gene>
<proteinExistence type="inferred from homology"/>
<dbReference type="InterPro" id="IPR001444">
    <property type="entry name" value="Flag_bb_rod_N"/>
</dbReference>
<evidence type="ECO:0000313" key="13">
    <source>
        <dbReference type="Proteomes" id="UP001500840"/>
    </source>
</evidence>
<dbReference type="PRINTS" id="PR01005">
    <property type="entry name" value="FLGHOOKAP1"/>
</dbReference>
<protein>
    <recommendedName>
        <fullName evidence="4 7">Flagellar hook-associated protein 1</fullName>
        <shortName evidence="7">HAP1</shortName>
    </recommendedName>
</protein>